<dbReference type="InterPro" id="IPR016940">
    <property type="entry name" value="ComGC"/>
</dbReference>
<dbReference type="SUPFAM" id="SSF54523">
    <property type="entry name" value="Pili subunits"/>
    <property type="match status" value="1"/>
</dbReference>
<keyword evidence="7 10" id="KW-0472">Membrane</keyword>
<keyword evidence="12" id="KW-1185">Reference proteome</keyword>
<gene>
    <name evidence="11" type="ORF">JOD17_002791</name>
</gene>
<dbReference type="PROSITE" id="PS00409">
    <property type="entry name" value="PROKAR_NTER_METHYL"/>
    <property type="match status" value="1"/>
</dbReference>
<dbReference type="Proteomes" id="UP000741863">
    <property type="component" value="Unassembled WGS sequence"/>
</dbReference>
<comment type="similarity">
    <text evidence="9 10">Belongs to the ComGC family.</text>
</comment>
<evidence type="ECO:0000313" key="11">
    <source>
        <dbReference type="EMBL" id="MBM7633695.1"/>
    </source>
</evidence>
<dbReference type="Gene3D" id="3.30.700.10">
    <property type="entry name" value="Glycoprotein, Type 4 Pilin"/>
    <property type="match status" value="1"/>
</dbReference>
<evidence type="ECO:0000256" key="3">
    <source>
        <dbReference type="ARBA" id="ARBA00022475"/>
    </source>
</evidence>
<keyword evidence="6 10" id="KW-1133">Transmembrane helix</keyword>
<dbReference type="EMBL" id="JAFBEC010000008">
    <property type="protein sequence ID" value="MBM7633695.1"/>
    <property type="molecule type" value="Genomic_DNA"/>
</dbReference>
<accession>A0ABS2PE37</accession>
<proteinExistence type="inferred from homology"/>
<evidence type="ECO:0000256" key="5">
    <source>
        <dbReference type="ARBA" id="ARBA00022692"/>
    </source>
</evidence>
<evidence type="ECO:0000256" key="8">
    <source>
        <dbReference type="ARBA" id="ARBA00023287"/>
    </source>
</evidence>
<dbReference type="Pfam" id="PF07963">
    <property type="entry name" value="N_methyl"/>
    <property type="match status" value="1"/>
</dbReference>
<feature type="transmembrane region" description="Helical" evidence="10">
    <location>
        <begin position="21"/>
        <end position="39"/>
    </location>
</feature>
<keyword evidence="10" id="KW-0813">Transport</keyword>
<keyword evidence="8 10" id="KW-0178">Competence</keyword>
<dbReference type="InterPro" id="IPR012902">
    <property type="entry name" value="N_methyl_site"/>
</dbReference>
<keyword evidence="3 10" id="KW-1003">Cell membrane</keyword>
<dbReference type="InterPro" id="IPR045584">
    <property type="entry name" value="Pilin-like"/>
</dbReference>
<keyword evidence="4" id="KW-0488">Methylation</keyword>
<evidence type="ECO:0000256" key="4">
    <source>
        <dbReference type="ARBA" id="ARBA00022481"/>
    </source>
</evidence>
<keyword evidence="5 10" id="KW-0812">Transmembrane</keyword>
<organism evidence="11 12">
    <name type="scientific">Geomicrobium sediminis</name>
    <dbReference type="NCBI Taxonomy" id="1347788"/>
    <lineage>
        <taxon>Bacteria</taxon>
        <taxon>Bacillati</taxon>
        <taxon>Bacillota</taxon>
        <taxon>Bacilli</taxon>
        <taxon>Bacillales</taxon>
        <taxon>Geomicrobium</taxon>
    </lineage>
</organism>
<dbReference type="NCBIfam" id="TIGR02532">
    <property type="entry name" value="IV_pilin_GFxxxE"/>
    <property type="match status" value="1"/>
</dbReference>
<name>A0ABS2PE37_9BACL</name>
<evidence type="ECO:0000313" key="12">
    <source>
        <dbReference type="Proteomes" id="UP000741863"/>
    </source>
</evidence>
<evidence type="ECO:0000256" key="1">
    <source>
        <dbReference type="ARBA" id="ARBA00004162"/>
    </source>
</evidence>
<comment type="caution">
    <text evidence="11">The sequence shown here is derived from an EMBL/GenBank/DDBJ whole genome shotgun (WGS) entry which is preliminary data.</text>
</comment>
<evidence type="ECO:0000256" key="6">
    <source>
        <dbReference type="ARBA" id="ARBA00022989"/>
    </source>
</evidence>
<dbReference type="NCBIfam" id="NF040999">
    <property type="entry name" value="pilin_ComGC"/>
    <property type="match status" value="1"/>
</dbReference>
<comment type="subunit">
    <text evidence="10">Homodimer.</text>
</comment>
<evidence type="ECO:0000256" key="2">
    <source>
        <dbReference type="ARBA" id="ARBA00004241"/>
    </source>
</evidence>
<dbReference type="PIRSF" id="PIRSF029928">
    <property type="entry name" value="Late_competence_ComGC"/>
    <property type="match status" value="1"/>
</dbReference>
<evidence type="ECO:0000256" key="10">
    <source>
        <dbReference type="PIRNR" id="PIRNR029928"/>
    </source>
</evidence>
<sequence>MMNLIRRFYHDQKGFTLIEMMIVLLIISILLLVAVPNMVKNSDVAHSKSCEATIDLIQSQVGSFSVESGKKAEDITLNDLEGYVERTTCSDGTELEIVNGIVRGKTSNS</sequence>
<evidence type="ECO:0000256" key="7">
    <source>
        <dbReference type="ARBA" id="ARBA00023136"/>
    </source>
</evidence>
<comment type="subcellular location">
    <subcellularLocation>
        <location evidence="1">Cell membrane</location>
        <topology evidence="1">Single-pass membrane protein</topology>
    </subcellularLocation>
    <subcellularLocation>
        <location evidence="2">Cell surface</location>
    </subcellularLocation>
</comment>
<comment type="function">
    <text evidence="10">Required for transformation and DNA binding.</text>
</comment>
<evidence type="ECO:0000256" key="9">
    <source>
        <dbReference type="ARBA" id="ARBA00043982"/>
    </source>
</evidence>
<reference evidence="11 12" key="1">
    <citation type="submission" date="2021-01" db="EMBL/GenBank/DDBJ databases">
        <title>Genomic Encyclopedia of Type Strains, Phase IV (KMG-IV): sequencing the most valuable type-strain genomes for metagenomic binning, comparative biology and taxonomic classification.</title>
        <authorList>
            <person name="Goeker M."/>
        </authorList>
    </citation>
    <scope>NUCLEOTIDE SEQUENCE [LARGE SCALE GENOMIC DNA]</scope>
    <source>
        <strain evidence="11 12">DSM 25540</strain>
    </source>
</reference>
<protein>
    <recommendedName>
        <fullName evidence="10">ComG operon protein 3</fullName>
    </recommendedName>
</protein>
<dbReference type="RefSeq" id="WP_204698405.1">
    <property type="nucleotide sequence ID" value="NZ_JAFBEC010000008.1"/>
</dbReference>